<evidence type="ECO:0000256" key="5">
    <source>
        <dbReference type="PROSITE-ProRule" id="PRU00409"/>
    </source>
</evidence>
<dbReference type="SUPFAM" id="SSF52210">
    <property type="entry name" value="Succinyl-CoA synthetase domains"/>
    <property type="match status" value="2"/>
</dbReference>
<dbReference type="InterPro" id="IPR032875">
    <property type="entry name" value="Succ_CoA_lig_flav_dom"/>
</dbReference>
<dbReference type="SMART" id="SM00881">
    <property type="entry name" value="CoA_binding"/>
    <property type="match status" value="1"/>
</dbReference>
<evidence type="ECO:0000313" key="8">
    <source>
        <dbReference type="Proteomes" id="UP000199584"/>
    </source>
</evidence>
<evidence type="ECO:0000256" key="3">
    <source>
        <dbReference type="ARBA" id="ARBA00022840"/>
    </source>
</evidence>
<dbReference type="Gene3D" id="3.30.1490.20">
    <property type="entry name" value="ATP-grasp fold, A domain"/>
    <property type="match status" value="1"/>
</dbReference>
<reference evidence="8" key="1">
    <citation type="submission" date="2016-10" db="EMBL/GenBank/DDBJ databases">
        <authorList>
            <person name="Varghese N."/>
            <person name="Submissions S."/>
        </authorList>
    </citation>
    <scope>NUCLEOTIDE SEQUENCE [LARGE SCALE GENOMIC DNA]</scope>
    <source>
        <strain evidence="8">DSM 3669</strain>
    </source>
</reference>
<name>A0A1I6CP56_9FIRM</name>
<dbReference type="GO" id="GO:0046872">
    <property type="term" value="F:metal ion binding"/>
    <property type="evidence" value="ECO:0007669"/>
    <property type="project" value="InterPro"/>
</dbReference>
<dbReference type="GO" id="GO:0016874">
    <property type="term" value="F:ligase activity"/>
    <property type="evidence" value="ECO:0007669"/>
    <property type="project" value="UniProtKB-KW"/>
</dbReference>
<dbReference type="RefSeq" id="WP_245779580.1">
    <property type="nucleotide sequence ID" value="NZ_FOYM01000001.1"/>
</dbReference>
<keyword evidence="3 5" id="KW-0067">ATP-binding</keyword>
<dbReference type="Gene3D" id="3.30.470.20">
    <property type="entry name" value="ATP-grasp fold, B domain"/>
    <property type="match status" value="1"/>
</dbReference>
<dbReference type="InterPro" id="IPR013815">
    <property type="entry name" value="ATP_grasp_subdomain_1"/>
</dbReference>
<dbReference type="Pfam" id="PF13607">
    <property type="entry name" value="Succ_CoA_lig"/>
    <property type="match status" value="1"/>
</dbReference>
<dbReference type="InterPro" id="IPR036291">
    <property type="entry name" value="NAD(P)-bd_dom_sf"/>
</dbReference>
<dbReference type="SUPFAM" id="SSF51735">
    <property type="entry name" value="NAD(P)-binding Rossmann-fold domains"/>
    <property type="match status" value="1"/>
</dbReference>
<dbReference type="InterPro" id="IPR011761">
    <property type="entry name" value="ATP-grasp"/>
</dbReference>
<comment type="similarity">
    <text evidence="4">In the N-terminal section; belongs to the acetate CoA ligase alpha subunit family.</text>
</comment>
<dbReference type="FunFam" id="3.30.1490.20:FF:000020">
    <property type="entry name" value="Protein lysine acetyltransferase"/>
    <property type="match status" value="1"/>
</dbReference>
<gene>
    <name evidence="7" type="ORF">SAMN05660706_10199</name>
</gene>
<evidence type="ECO:0000256" key="1">
    <source>
        <dbReference type="ARBA" id="ARBA00022598"/>
    </source>
</evidence>
<sequence>MTQKHDLEPFVNPQSVALIGVSSRTGPGTFNVLEQMLSRGYRGRVYPVNPRGGTILGVPAYRSVADIDAPVDLAVISTPRTAVPGLVRQCAEKGIKSVVIITQGFSDADDEAGARMHREIVETVRSTGIRVVGPNTLGVINTFNNFSTSFLKFDVTNSPVGVICQSGIFLAAAQDFTGGIGIGIDIGNTSDIGFTECMEYLAGDDRIKVINLHMEGLQDGRRFLQAARRVTPQKPVLVLKTGSSEEGARAAGSHSGSLAGEDAVFSAAFAQCGIIRVEDSARLAELNRTFATYRHMAGKRIGVMTISGGAGIMAVDACSKYGLKTAGLAPKTREVLESVFPDWMHAGNPADIWPAGMAKGYGKIAALALETILADDGVDAVLGITPAYVHPDEDPLNIVGPVNEIAARYPHKPTALWVFGPHKERYAERFRETGAVVVYSSPDDAMYCLARLYRYHNEIKGKTYPAFRPPQDIDRGKAGIVLAAGRRAGLPALNEQALDIMEAYGIPVVRRGLAENREEALRLAEKLGYPVVMKIASPDITHKSDASGVQLNINSPEALALAYGEMMDNVRRRKPEARIEGVLLQNQASGGTEVILGGRRDPQFGPVLVYGLGGIFTELMRDVAFRVAPVTPVEALDMIKQTKSYKILSGARGRAPGDIDGLVDCLVRLGTLLQDHPEIGEVDINPLLVGPDGCLALDARIIPV</sequence>
<feature type="domain" description="ATP-grasp" evidence="6">
    <location>
        <begin position="498"/>
        <end position="549"/>
    </location>
</feature>
<dbReference type="PANTHER" id="PTHR43334:SF1">
    <property type="entry name" value="3-HYDROXYPROPIONATE--COA LIGASE [ADP-FORMING]"/>
    <property type="match status" value="1"/>
</dbReference>
<organism evidence="7 8">
    <name type="scientific">Desulfoscipio geothermicus DSM 3669</name>
    <dbReference type="NCBI Taxonomy" id="1121426"/>
    <lineage>
        <taxon>Bacteria</taxon>
        <taxon>Bacillati</taxon>
        <taxon>Bacillota</taxon>
        <taxon>Clostridia</taxon>
        <taxon>Eubacteriales</taxon>
        <taxon>Desulfallaceae</taxon>
        <taxon>Desulfoscipio</taxon>
    </lineage>
</organism>
<dbReference type="SUPFAM" id="SSF56059">
    <property type="entry name" value="Glutathione synthetase ATP-binding domain-like"/>
    <property type="match status" value="1"/>
</dbReference>
<dbReference type="PANTHER" id="PTHR43334">
    <property type="entry name" value="ACETATE--COA LIGASE [ADP-FORMING]"/>
    <property type="match status" value="1"/>
</dbReference>
<keyword evidence="7" id="KW-0808">Transferase</keyword>
<protein>
    <submittedName>
        <fullName evidence="7">Acetyltransferase</fullName>
    </submittedName>
</protein>
<dbReference type="Pfam" id="PF13380">
    <property type="entry name" value="CoA_binding_2"/>
    <property type="match status" value="1"/>
</dbReference>
<dbReference type="Proteomes" id="UP000199584">
    <property type="component" value="Unassembled WGS sequence"/>
</dbReference>
<dbReference type="GO" id="GO:0005524">
    <property type="term" value="F:ATP binding"/>
    <property type="evidence" value="ECO:0007669"/>
    <property type="project" value="UniProtKB-UniRule"/>
</dbReference>
<proteinExistence type="inferred from homology"/>
<evidence type="ECO:0000313" key="7">
    <source>
        <dbReference type="EMBL" id="SFQ94973.1"/>
    </source>
</evidence>
<dbReference type="AlphaFoldDB" id="A0A1I6CP56"/>
<dbReference type="EMBL" id="FOYM01000001">
    <property type="protein sequence ID" value="SFQ94973.1"/>
    <property type="molecule type" value="Genomic_DNA"/>
</dbReference>
<dbReference type="InterPro" id="IPR051538">
    <property type="entry name" value="Acyl-CoA_Synth/Transferase"/>
</dbReference>
<dbReference type="PROSITE" id="PS50975">
    <property type="entry name" value="ATP_GRASP"/>
    <property type="match status" value="1"/>
</dbReference>
<dbReference type="GO" id="GO:0016740">
    <property type="term" value="F:transferase activity"/>
    <property type="evidence" value="ECO:0007669"/>
    <property type="project" value="UniProtKB-KW"/>
</dbReference>
<dbReference type="Gene3D" id="3.40.50.261">
    <property type="entry name" value="Succinyl-CoA synthetase domains"/>
    <property type="match status" value="2"/>
</dbReference>
<dbReference type="InterPro" id="IPR003781">
    <property type="entry name" value="CoA-bd"/>
</dbReference>
<keyword evidence="2 5" id="KW-0547">Nucleotide-binding</keyword>
<dbReference type="InterPro" id="IPR016102">
    <property type="entry name" value="Succinyl-CoA_synth-like"/>
</dbReference>
<evidence type="ECO:0000259" key="6">
    <source>
        <dbReference type="PROSITE" id="PS50975"/>
    </source>
</evidence>
<dbReference type="STRING" id="39060.SAMN05660706_10199"/>
<evidence type="ECO:0000256" key="4">
    <source>
        <dbReference type="ARBA" id="ARBA00060888"/>
    </source>
</evidence>
<accession>A0A1I6CP56</accession>
<dbReference type="Pfam" id="PF13549">
    <property type="entry name" value="ATP-grasp_5"/>
    <property type="match status" value="1"/>
</dbReference>
<keyword evidence="8" id="KW-1185">Reference proteome</keyword>
<keyword evidence="1" id="KW-0436">Ligase</keyword>
<evidence type="ECO:0000256" key="2">
    <source>
        <dbReference type="ARBA" id="ARBA00022741"/>
    </source>
</evidence>
<dbReference type="Gene3D" id="3.40.50.720">
    <property type="entry name" value="NAD(P)-binding Rossmann-like Domain"/>
    <property type="match status" value="1"/>
</dbReference>